<dbReference type="InterPro" id="IPR049492">
    <property type="entry name" value="BD-FAE-like_dom"/>
</dbReference>
<evidence type="ECO:0000313" key="3">
    <source>
        <dbReference type="EMBL" id="GEK21128.1"/>
    </source>
</evidence>
<sequence length="248" mass="25702">METLRYGTHPDQVVDVTFPPGATTPPLVVLLHGGFWRVAYDRVHLRVVADALTAEGYAVANVEYRRVGGDGGWPATFTDVGDAVDAVQAALDGRVDLARVAALGHSAGGHLALWAAARDRLPAGAPGRSARAPLVRGVVALAPAADLAVVDRLGLSGGAVRELLGGSPTTVPDRFAAADPAVLGTPRARTVVVHGLLDDVVPVEVARSYCDRTGADLVEVPGTGHFELVDPTSAAWPVVLASLRRVLT</sequence>
<dbReference type="EMBL" id="BJUB01000004">
    <property type="protein sequence ID" value="GEK21128.1"/>
    <property type="molecule type" value="Genomic_DNA"/>
</dbReference>
<feature type="domain" description="BD-FAE-like" evidence="2">
    <location>
        <begin position="15"/>
        <end position="206"/>
    </location>
</feature>
<dbReference type="InterPro" id="IPR029058">
    <property type="entry name" value="AB_hydrolase_fold"/>
</dbReference>
<evidence type="ECO:0000259" key="2">
    <source>
        <dbReference type="Pfam" id="PF20434"/>
    </source>
</evidence>
<name>A0A510V2P0_9CELL</name>
<dbReference type="GO" id="GO:0016787">
    <property type="term" value="F:hydrolase activity"/>
    <property type="evidence" value="ECO:0007669"/>
    <property type="project" value="UniProtKB-KW"/>
</dbReference>
<dbReference type="AlphaFoldDB" id="A0A510V2P0"/>
<evidence type="ECO:0000256" key="1">
    <source>
        <dbReference type="ARBA" id="ARBA00022801"/>
    </source>
</evidence>
<proteinExistence type="predicted"/>
<comment type="caution">
    <text evidence="3">The sequence shown here is derived from an EMBL/GenBank/DDBJ whole genome shotgun (WGS) entry which is preliminary data.</text>
</comment>
<protein>
    <submittedName>
        <fullName evidence="3">Lipase</fullName>
    </submittedName>
</protein>
<dbReference type="Pfam" id="PF20434">
    <property type="entry name" value="BD-FAE"/>
    <property type="match status" value="1"/>
</dbReference>
<reference evidence="3 4" key="1">
    <citation type="submission" date="2019-07" db="EMBL/GenBank/DDBJ databases">
        <title>Whole genome shotgun sequence of Cellulomonas xylanilytica NBRC 101102.</title>
        <authorList>
            <person name="Hosoyama A."/>
            <person name="Uohara A."/>
            <person name="Ohji S."/>
            <person name="Ichikawa N."/>
        </authorList>
    </citation>
    <scope>NUCLEOTIDE SEQUENCE [LARGE SCALE GENOMIC DNA]</scope>
    <source>
        <strain evidence="3 4">NBRC 101102</strain>
    </source>
</reference>
<organism evidence="3 4">
    <name type="scientific">Cellulomonas xylanilytica</name>
    <dbReference type="NCBI Taxonomy" id="233583"/>
    <lineage>
        <taxon>Bacteria</taxon>
        <taxon>Bacillati</taxon>
        <taxon>Actinomycetota</taxon>
        <taxon>Actinomycetes</taxon>
        <taxon>Micrococcales</taxon>
        <taxon>Cellulomonadaceae</taxon>
        <taxon>Cellulomonas</taxon>
    </lineage>
</organism>
<evidence type="ECO:0000313" key="4">
    <source>
        <dbReference type="Proteomes" id="UP000321118"/>
    </source>
</evidence>
<dbReference type="RefSeq" id="WP_146926946.1">
    <property type="nucleotide sequence ID" value="NZ_BJUB01000004.1"/>
</dbReference>
<keyword evidence="4" id="KW-1185">Reference proteome</keyword>
<dbReference type="InterPro" id="IPR050300">
    <property type="entry name" value="GDXG_lipolytic_enzyme"/>
</dbReference>
<keyword evidence="1" id="KW-0378">Hydrolase</keyword>
<dbReference type="Proteomes" id="UP000321118">
    <property type="component" value="Unassembled WGS sequence"/>
</dbReference>
<dbReference type="OrthoDB" id="255603at2"/>
<dbReference type="SUPFAM" id="SSF53474">
    <property type="entry name" value="alpha/beta-Hydrolases"/>
    <property type="match status" value="1"/>
</dbReference>
<accession>A0A510V2P0</accession>
<dbReference type="Gene3D" id="3.40.50.1820">
    <property type="entry name" value="alpha/beta hydrolase"/>
    <property type="match status" value="1"/>
</dbReference>
<gene>
    <name evidence="3" type="ORF">CXY01_16480</name>
</gene>
<dbReference type="PANTHER" id="PTHR48081">
    <property type="entry name" value="AB HYDROLASE SUPERFAMILY PROTEIN C4A8.06C"/>
    <property type="match status" value="1"/>
</dbReference>